<evidence type="ECO:0000313" key="5">
    <source>
        <dbReference type="EMBL" id="MBB4105957.1"/>
    </source>
</evidence>
<dbReference type="GO" id="GO:0004341">
    <property type="term" value="F:gluconolactonase activity"/>
    <property type="evidence" value="ECO:0007669"/>
    <property type="project" value="TreeGrafter"/>
</dbReference>
<feature type="binding site" evidence="3">
    <location>
        <position position="94"/>
    </location>
    <ligand>
        <name>substrate</name>
    </ligand>
</feature>
<keyword evidence="3" id="KW-0479">Metal-binding</keyword>
<dbReference type="Gene3D" id="2.120.10.30">
    <property type="entry name" value="TolB, C-terminal domain"/>
    <property type="match status" value="1"/>
</dbReference>
<feature type="binding site" evidence="3">
    <location>
        <position position="192"/>
    </location>
    <ligand>
        <name>a divalent metal cation</name>
        <dbReference type="ChEBI" id="CHEBI:60240"/>
    </ligand>
</feature>
<dbReference type="EMBL" id="JACIDU010000039">
    <property type="protein sequence ID" value="MBB4105957.1"/>
    <property type="molecule type" value="Genomic_DNA"/>
</dbReference>
<evidence type="ECO:0000313" key="6">
    <source>
        <dbReference type="Proteomes" id="UP000584824"/>
    </source>
</evidence>
<dbReference type="InterPro" id="IPR005511">
    <property type="entry name" value="SMP-30"/>
</dbReference>
<comment type="similarity">
    <text evidence="1">Belongs to the SMP-30/CGR1 family.</text>
</comment>
<comment type="cofactor">
    <cofactor evidence="3">
        <name>Zn(2+)</name>
        <dbReference type="ChEBI" id="CHEBI:29105"/>
    </cofactor>
    <text evidence="3">Binds 1 divalent metal cation per subunit.</text>
</comment>
<evidence type="ECO:0000256" key="2">
    <source>
        <dbReference type="PIRSR" id="PIRSR605511-1"/>
    </source>
</evidence>
<dbReference type="SUPFAM" id="SSF63829">
    <property type="entry name" value="Calcium-dependent phosphotriesterase"/>
    <property type="match status" value="1"/>
</dbReference>
<comment type="caution">
    <text evidence="5">The sequence shown here is derived from an EMBL/GenBank/DDBJ whole genome shotgun (WGS) entry which is preliminary data.</text>
</comment>
<reference evidence="5 6" key="1">
    <citation type="submission" date="2020-08" db="EMBL/GenBank/DDBJ databases">
        <title>Genomic Encyclopedia of Type Strains, Phase IV (KMG-IV): sequencing the most valuable type-strain genomes for metagenomic binning, comparative biology and taxonomic classification.</title>
        <authorList>
            <person name="Goeker M."/>
        </authorList>
    </citation>
    <scope>NUCLEOTIDE SEQUENCE [LARGE SCALE GENOMIC DNA]</scope>
    <source>
        <strain evidence="5 6">DSM 26385</strain>
    </source>
</reference>
<gene>
    <name evidence="5" type="ORF">GGQ66_004545</name>
</gene>
<dbReference type="InterPro" id="IPR013658">
    <property type="entry name" value="SGL"/>
</dbReference>
<dbReference type="InterPro" id="IPR011042">
    <property type="entry name" value="6-blade_b-propeller_TolB-like"/>
</dbReference>
<proteinExistence type="inferred from homology"/>
<dbReference type="GO" id="GO:0019853">
    <property type="term" value="P:L-ascorbic acid biosynthetic process"/>
    <property type="evidence" value="ECO:0007669"/>
    <property type="project" value="TreeGrafter"/>
</dbReference>
<dbReference type="Proteomes" id="UP000584824">
    <property type="component" value="Unassembled WGS sequence"/>
</dbReference>
<evidence type="ECO:0000256" key="3">
    <source>
        <dbReference type="PIRSR" id="PIRSR605511-2"/>
    </source>
</evidence>
<keyword evidence="3" id="KW-0862">Zinc</keyword>
<dbReference type="GO" id="GO:0005509">
    <property type="term" value="F:calcium ion binding"/>
    <property type="evidence" value="ECO:0007669"/>
    <property type="project" value="TreeGrafter"/>
</dbReference>
<dbReference type="PANTHER" id="PTHR10907">
    <property type="entry name" value="REGUCALCIN"/>
    <property type="match status" value="1"/>
</dbReference>
<keyword evidence="6" id="KW-1185">Reference proteome</keyword>
<feature type="binding site" evidence="3">
    <location>
        <position position="13"/>
    </location>
    <ligand>
        <name>a divalent metal cation</name>
        <dbReference type="ChEBI" id="CHEBI:60240"/>
    </ligand>
</feature>
<name>A0A7W6K6E1_9HYPH</name>
<evidence type="ECO:0000259" key="4">
    <source>
        <dbReference type="Pfam" id="PF08450"/>
    </source>
</evidence>
<accession>A0A7W6K6E1</accession>
<evidence type="ECO:0000256" key="1">
    <source>
        <dbReference type="ARBA" id="ARBA00008853"/>
    </source>
</evidence>
<sequence>MDILDHTGCELGEGAFWHPERGEFFWFDIMGRKLYCHDGETVEARDLPMLFSAAGWIDRETLILSGEEGLFRYNLVTNLLSPLFLIEADDTSTRSNDGRADPWGGFWASTMGRKAERGAGSIYRYFRGTLRKLHEGITIPNAICFDADRSLGYFADSARQKVWKQALDSETGWPVAAPEIFLDLKADGLVPDGAVTDAEGNVWIAHWGAGIVACYSPDGERIGKIAVPATQASCPAFGGEDLSTLYVTTAQEGMDAAALAADIHAGKTFHHKVEARGVPAPRFIP</sequence>
<dbReference type="PRINTS" id="PR01790">
    <property type="entry name" value="SMP30FAMILY"/>
</dbReference>
<dbReference type="AlphaFoldDB" id="A0A7W6K6E1"/>
<organism evidence="5 6">
    <name type="scientific">Allorhizobium borbori</name>
    <dbReference type="NCBI Taxonomy" id="485907"/>
    <lineage>
        <taxon>Bacteria</taxon>
        <taxon>Pseudomonadati</taxon>
        <taxon>Pseudomonadota</taxon>
        <taxon>Alphaproteobacteria</taxon>
        <taxon>Hyphomicrobiales</taxon>
        <taxon>Rhizobiaceae</taxon>
        <taxon>Rhizobium/Agrobacterium group</taxon>
        <taxon>Allorhizobium</taxon>
    </lineage>
</organism>
<feature type="active site" description="Proton donor/acceptor" evidence="2">
    <location>
        <position position="192"/>
    </location>
</feature>
<feature type="domain" description="SMP-30/Gluconolactonase/LRE-like region" evidence="4">
    <location>
        <begin position="11"/>
        <end position="251"/>
    </location>
</feature>
<dbReference type="PANTHER" id="PTHR10907:SF47">
    <property type="entry name" value="REGUCALCIN"/>
    <property type="match status" value="1"/>
</dbReference>
<feature type="binding site" evidence="3">
    <location>
        <position position="141"/>
    </location>
    <ligand>
        <name>a divalent metal cation</name>
        <dbReference type="ChEBI" id="CHEBI:60240"/>
    </ligand>
</feature>
<dbReference type="Pfam" id="PF08450">
    <property type="entry name" value="SGL"/>
    <property type="match status" value="1"/>
</dbReference>
<dbReference type="RefSeq" id="WP_183795906.1">
    <property type="nucleotide sequence ID" value="NZ_JACIDU010000039.1"/>
</dbReference>
<protein>
    <submittedName>
        <fullName evidence="5">Sugar lactone lactonase YvrE</fullName>
    </submittedName>
</protein>
<feature type="binding site" evidence="3">
    <location>
        <position position="96"/>
    </location>
    <ligand>
        <name>substrate</name>
    </ligand>
</feature>